<dbReference type="EMBL" id="BGPR01167834">
    <property type="protein sequence ID" value="GBM19906.1"/>
    <property type="molecule type" value="Genomic_DNA"/>
</dbReference>
<evidence type="ECO:0000256" key="1">
    <source>
        <dbReference type="SAM" id="SignalP"/>
    </source>
</evidence>
<organism evidence="2 3">
    <name type="scientific">Araneus ventricosus</name>
    <name type="common">Orbweaver spider</name>
    <name type="synonym">Epeira ventricosa</name>
    <dbReference type="NCBI Taxonomy" id="182803"/>
    <lineage>
        <taxon>Eukaryota</taxon>
        <taxon>Metazoa</taxon>
        <taxon>Ecdysozoa</taxon>
        <taxon>Arthropoda</taxon>
        <taxon>Chelicerata</taxon>
        <taxon>Arachnida</taxon>
        <taxon>Araneae</taxon>
        <taxon>Araneomorphae</taxon>
        <taxon>Entelegynae</taxon>
        <taxon>Araneoidea</taxon>
        <taxon>Araneidae</taxon>
        <taxon>Araneus</taxon>
    </lineage>
</organism>
<keyword evidence="3" id="KW-1185">Reference proteome</keyword>
<feature type="signal peptide" evidence="1">
    <location>
        <begin position="1"/>
        <end position="19"/>
    </location>
</feature>
<evidence type="ECO:0000313" key="2">
    <source>
        <dbReference type="EMBL" id="GBM19906.1"/>
    </source>
</evidence>
<gene>
    <name evidence="2" type="ORF">AVEN_274001_1</name>
</gene>
<comment type="caution">
    <text evidence="2">The sequence shown here is derived from an EMBL/GenBank/DDBJ whole genome shotgun (WGS) entry which is preliminary data.</text>
</comment>
<feature type="chain" id="PRO_5021194892" evidence="1">
    <location>
        <begin position="20"/>
        <end position="157"/>
    </location>
</feature>
<reference evidence="2 3" key="1">
    <citation type="journal article" date="2019" name="Sci. Rep.">
        <title>Orb-weaving spider Araneus ventricosus genome elucidates the spidroin gene catalogue.</title>
        <authorList>
            <person name="Kono N."/>
            <person name="Nakamura H."/>
            <person name="Ohtoshi R."/>
            <person name="Moran D.A.P."/>
            <person name="Shinohara A."/>
            <person name="Yoshida Y."/>
            <person name="Fujiwara M."/>
            <person name="Mori M."/>
            <person name="Tomita M."/>
            <person name="Arakawa K."/>
        </authorList>
    </citation>
    <scope>NUCLEOTIDE SEQUENCE [LARGE SCALE GENOMIC DNA]</scope>
</reference>
<dbReference type="AlphaFoldDB" id="A0A4Y2DV76"/>
<evidence type="ECO:0000313" key="3">
    <source>
        <dbReference type="Proteomes" id="UP000499080"/>
    </source>
</evidence>
<sequence>MIKCLHVLIHIVCVKLSKSFSFLQNAPKKRASLNSITPSGKNSRLLRLTEISLQTNSVYSINILGKETYGHLKDQYKIRASEEPAQTQQCLQKQCITQQNLRASEEPLQAQQRLKQQCIRQENVRASEEPIQTKQRLQQQCIRQEFLRTSELPDYRE</sequence>
<name>A0A4Y2DV76_ARAVE</name>
<dbReference type="Proteomes" id="UP000499080">
    <property type="component" value="Unassembled WGS sequence"/>
</dbReference>
<proteinExistence type="predicted"/>
<keyword evidence="1" id="KW-0732">Signal</keyword>
<accession>A0A4Y2DV76</accession>
<protein>
    <submittedName>
        <fullName evidence="2">Uncharacterized protein</fullName>
    </submittedName>
</protein>